<keyword evidence="2" id="KW-0964">Secreted</keyword>
<dbReference type="PANTHER" id="PTHR38340:SF1">
    <property type="entry name" value="S-LAYER PROTEIN"/>
    <property type="match status" value="1"/>
</dbReference>
<dbReference type="InterPro" id="IPR001343">
    <property type="entry name" value="Hemolysn_Ca-bd"/>
</dbReference>
<dbReference type="PRINTS" id="PR00313">
    <property type="entry name" value="CABNDNGRPT"/>
</dbReference>
<feature type="compositionally biased region" description="Polar residues" evidence="3">
    <location>
        <begin position="151"/>
        <end position="162"/>
    </location>
</feature>
<dbReference type="RefSeq" id="WP_281407235.1">
    <property type="nucleotide sequence ID" value="NZ_VIWP01000001.1"/>
</dbReference>
<gene>
    <name evidence="4" type="ORF">FHW37_1011117</name>
</gene>
<protein>
    <submittedName>
        <fullName evidence="4">Hemolysin type calcium-binding protein</fullName>
    </submittedName>
</protein>
<organism evidence="4 5">
    <name type="scientific">Neorhizobium alkalisoli</name>
    <dbReference type="NCBI Taxonomy" id="528178"/>
    <lineage>
        <taxon>Bacteria</taxon>
        <taxon>Pseudomonadati</taxon>
        <taxon>Pseudomonadota</taxon>
        <taxon>Alphaproteobacteria</taxon>
        <taxon>Hyphomicrobiales</taxon>
        <taxon>Rhizobiaceae</taxon>
        <taxon>Rhizobium/Agrobacterium group</taxon>
        <taxon>Neorhizobium</taxon>
    </lineage>
</organism>
<dbReference type="InterPro" id="IPR018511">
    <property type="entry name" value="Hemolysin-typ_Ca-bd_CS"/>
</dbReference>
<evidence type="ECO:0000313" key="4">
    <source>
        <dbReference type="EMBL" id="TWF59311.1"/>
    </source>
</evidence>
<dbReference type="AlphaFoldDB" id="A0A561R9N4"/>
<evidence type="ECO:0000256" key="2">
    <source>
        <dbReference type="ARBA" id="ARBA00022525"/>
    </source>
</evidence>
<comment type="subcellular location">
    <subcellularLocation>
        <location evidence="1">Secreted</location>
    </subcellularLocation>
</comment>
<keyword evidence="5" id="KW-1185">Reference proteome</keyword>
<dbReference type="GO" id="GO:0005576">
    <property type="term" value="C:extracellular region"/>
    <property type="evidence" value="ECO:0007669"/>
    <property type="project" value="UniProtKB-SubCell"/>
</dbReference>
<proteinExistence type="predicted"/>
<reference evidence="4 5" key="1">
    <citation type="submission" date="2019-06" db="EMBL/GenBank/DDBJ databases">
        <title>Sorghum-associated microbial communities from plants grown in Nebraska, USA.</title>
        <authorList>
            <person name="Schachtman D."/>
        </authorList>
    </citation>
    <scope>NUCLEOTIDE SEQUENCE [LARGE SCALE GENOMIC DNA]</scope>
    <source>
        <strain evidence="4 5">1225</strain>
    </source>
</reference>
<feature type="compositionally biased region" description="Basic and acidic residues" evidence="3">
    <location>
        <begin position="47"/>
        <end position="57"/>
    </location>
</feature>
<feature type="region of interest" description="Disordered" evidence="3">
    <location>
        <begin position="44"/>
        <end position="196"/>
    </location>
</feature>
<dbReference type="InterPro" id="IPR011049">
    <property type="entry name" value="Serralysin-like_metalloprot_C"/>
</dbReference>
<name>A0A561R9N4_9HYPH</name>
<dbReference type="PANTHER" id="PTHR38340">
    <property type="entry name" value="S-LAYER PROTEIN"/>
    <property type="match status" value="1"/>
</dbReference>
<dbReference type="Pfam" id="PF00353">
    <property type="entry name" value="HemolysinCabind"/>
    <property type="match status" value="2"/>
</dbReference>
<sequence length="327" mass="34300">MKFQARDTGGTIRRDTMIGTAVMLLIESGLIGTAAAMDGISADATEPEQHAGGEAARKAARPISSSKPLPDSHVGTDNHLHPVPPEHPNDTVDQSPVDFGRIGVDGLHHPRELGDGPFMHGTGHPRFGHSGADFGAGRIFPHHGHEASGADISQSAEQTASTPEDPATDPDPNQEANVRLGTDQKDTIEGGEDNDYIFGRDGNDLLFGRGGNDRLMGGRGDDILSGGNGDDFLVGDKGNDEMTGGAGADTFLFRAGYGHDTVMDFKAGGDRDIIEVAKSEFADFAALSHSLTPTDLGTVLTLHDGSTLTLSHVPLSSLSASDFRFEV</sequence>
<dbReference type="InterPro" id="IPR050557">
    <property type="entry name" value="RTX_toxin/Mannuronan_C5-epim"/>
</dbReference>
<dbReference type="EMBL" id="VIWP01000001">
    <property type="protein sequence ID" value="TWF59311.1"/>
    <property type="molecule type" value="Genomic_DNA"/>
</dbReference>
<evidence type="ECO:0000313" key="5">
    <source>
        <dbReference type="Proteomes" id="UP000320653"/>
    </source>
</evidence>
<dbReference type="PROSITE" id="PS00330">
    <property type="entry name" value="HEMOLYSIN_CALCIUM"/>
    <property type="match status" value="1"/>
</dbReference>
<evidence type="ECO:0000256" key="3">
    <source>
        <dbReference type="SAM" id="MobiDB-lite"/>
    </source>
</evidence>
<comment type="caution">
    <text evidence="4">The sequence shown here is derived from an EMBL/GenBank/DDBJ whole genome shotgun (WGS) entry which is preliminary data.</text>
</comment>
<evidence type="ECO:0000256" key="1">
    <source>
        <dbReference type="ARBA" id="ARBA00004613"/>
    </source>
</evidence>
<dbReference type="SUPFAM" id="SSF51120">
    <property type="entry name" value="beta-Roll"/>
    <property type="match status" value="1"/>
</dbReference>
<accession>A0A561R9N4</accession>
<dbReference type="Proteomes" id="UP000320653">
    <property type="component" value="Unassembled WGS sequence"/>
</dbReference>
<dbReference type="Gene3D" id="2.150.10.10">
    <property type="entry name" value="Serralysin-like metalloprotease, C-terminal"/>
    <property type="match status" value="1"/>
</dbReference>
<dbReference type="GO" id="GO:0005509">
    <property type="term" value="F:calcium ion binding"/>
    <property type="evidence" value="ECO:0007669"/>
    <property type="project" value="InterPro"/>
</dbReference>